<name>A0A2D0N4U0_FLAN2</name>
<feature type="signal peptide" evidence="1">
    <location>
        <begin position="1"/>
        <end position="26"/>
    </location>
</feature>
<dbReference type="AlphaFoldDB" id="A0A2D0N4U0"/>
<keyword evidence="3" id="KW-1185">Reference proteome</keyword>
<gene>
    <name evidence="2" type="ORF">CRP01_29925</name>
</gene>
<feature type="chain" id="PRO_5012067563" evidence="1">
    <location>
        <begin position="27"/>
        <end position="243"/>
    </location>
</feature>
<reference evidence="2 3" key="1">
    <citation type="submission" date="2017-10" db="EMBL/GenBank/DDBJ databases">
        <title>The draft genome sequence of Lewinella nigricans NBRC 102662.</title>
        <authorList>
            <person name="Wang K."/>
        </authorList>
    </citation>
    <scope>NUCLEOTIDE SEQUENCE [LARGE SCALE GENOMIC DNA]</scope>
    <source>
        <strain evidence="2 3">NBRC 102662</strain>
    </source>
</reference>
<organism evidence="2 3">
    <name type="scientific">Flavilitoribacter nigricans (strain ATCC 23147 / DSM 23189 / NBRC 102662 / NCIMB 1420 / SS-2)</name>
    <name type="common">Lewinella nigricans</name>
    <dbReference type="NCBI Taxonomy" id="1122177"/>
    <lineage>
        <taxon>Bacteria</taxon>
        <taxon>Pseudomonadati</taxon>
        <taxon>Bacteroidota</taxon>
        <taxon>Saprospiria</taxon>
        <taxon>Saprospirales</taxon>
        <taxon>Lewinellaceae</taxon>
        <taxon>Flavilitoribacter</taxon>
    </lineage>
</organism>
<keyword evidence="1" id="KW-0732">Signal</keyword>
<dbReference type="RefSeq" id="WP_099153743.1">
    <property type="nucleotide sequence ID" value="NZ_PDUD01000036.1"/>
</dbReference>
<proteinExistence type="predicted"/>
<sequence>MLNFSINRFNKLVFSCLFALILTACTDSQNTVDENTGADPTLSETEITASEEVGDLDFRTFANQEYSFSTEIPEAWTESTNQLGEGLPVINFVPQSKAAETDLPISMQTATSLSHIDVHPKGHDSGYPIGKNHRLALYEGTVPASSIWDHERSRVYVLGNGEVWAYLLYPKSTPTGWEEDGFIFAQIAIENFSSECFDDITNQSKSMEKCKPLEGDEVLYYGRVNAEDQAYVKHALQSLELRS</sequence>
<comment type="caution">
    <text evidence="2">The sequence shown here is derived from an EMBL/GenBank/DDBJ whole genome shotgun (WGS) entry which is preliminary data.</text>
</comment>
<accession>A0A2D0N4U0</accession>
<dbReference type="OrthoDB" id="7629918at2"/>
<dbReference type="EMBL" id="PDUD01000036">
    <property type="protein sequence ID" value="PHN02803.1"/>
    <property type="molecule type" value="Genomic_DNA"/>
</dbReference>
<protein>
    <submittedName>
        <fullName evidence="2">Uncharacterized protein</fullName>
    </submittedName>
</protein>
<dbReference type="Proteomes" id="UP000223913">
    <property type="component" value="Unassembled WGS sequence"/>
</dbReference>
<evidence type="ECO:0000313" key="2">
    <source>
        <dbReference type="EMBL" id="PHN02803.1"/>
    </source>
</evidence>
<evidence type="ECO:0000256" key="1">
    <source>
        <dbReference type="SAM" id="SignalP"/>
    </source>
</evidence>
<evidence type="ECO:0000313" key="3">
    <source>
        <dbReference type="Proteomes" id="UP000223913"/>
    </source>
</evidence>